<comment type="cofactor">
    <cofactor evidence="2">
        <name>Mg(2+)</name>
        <dbReference type="ChEBI" id="CHEBI:18420"/>
    </cofactor>
</comment>
<dbReference type="PANTHER" id="PTHR12271:SF40">
    <property type="entry name" value="POLY(A) RNA POLYMERASE GLD2"/>
    <property type="match status" value="1"/>
</dbReference>
<organism evidence="11 12">
    <name type="scientific">Symbiodinium microadriaticum</name>
    <name type="common">Dinoflagellate</name>
    <name type="synonym">Zooxanthella microadriatica</name>
    <dbReference type="NCBI Taxonomy" id="2951"/>
    <lineage>
        <taxon>Eukaryota</taxon>
        <taxon>Sar</taxon>
        <taxon>Alveolata</taxon>
        <taxon>Dinophyceae</taxon>
        <taxon>Suessiales</taxon>
        <taxon>Symbiodiniaceae</taxon>
        <taxon>Symbiodinium</taxon>
    </lineage>
</organism>
<dbReference type="InterPro" id="IPR002058">
    <property type="entry name" value="PAP_assoc"/>
</dbReference>
<keyword evidence="4" id="KW-0963">Cytoplasm</keyword>
<evidence type="ECO:0000256" key="6">
    <source>
        <dbReference type="ARBA" id="ARBA00022723"/>
    </source>
</evidence>
<dbReference type="InterPro" id="IPR054708">
    <property type="entry name" value="MTPAP-like_central"/>
</dbReference>
<evidence type="ECO:0000256" key="2">
    <source>
        <dbReference type="ARBA" id="ARBA00001946"/>
    </source>
</evidence>
<sequence length="611" mass="68669">MSNSGPTLATALEATVNFLDPLPEERQVHAKCIQQLETIVKQVGIEWEIQAFGSAMNGFLSRGADLDVSCFKTNNPDQDSQLSVQELKYRILPLLRTQPSFKVTQEIWSARVPIIRLRFLNIIDVDLSCHNPQALQNTHLLRAYAELSPLVRQLVLCVKFWAKGQGVCGAPKGYLSSYSFSLMVIYFLQVDQQLPCLPVEDFAPWGPVRPLHYEWICRTPLSELLFRFFSFYAHAFSWGAEVVSIRVGRRKLGSDTDFMNLPGRQAQRLHVEDPFLPRNLNCVLSTDKEEHLRTCMQQAFLIINSNAVPQVFLEADPQKWLRQPDTKRATGLWRNSVQQHMLPMPDYDMQEMLPYPAVRPQVSRLNARSKPFKASADLTSRTFEMRIEESRTNAIDDSKIRAATEPRITVTDESASKTAAPGIKAIEEAKVPPTNGNNIRAFQDRKTEQEPAKVPAEGKISTAMAWLNGGDTQEEEPEAQPVPIESSVPWTRLAGGRKLMVFVMMLVMVTMLMMTVVLMMVMMMVKNCGPALCASSADLATLGPVRSVASASMQHFGESIREPAMRAQHFPCFGLQTPWQHCVLSREASRMRAVGKRLSLKMAPVSGFRST</sequence>
<keyword evidence="8" id="KW-1133">Transmembrane helix</keyword>
<feature type="domain" description="PAP-associated" evidence="9">
    <location>
        <begin position="221"/>
        <end position="279"/>
    </location>
</feature>
<keyword evidence="7" id="KW-0460">Magnesium</keyword>
<evidence type="ECO:0000313" key="12">
    <source>
        <dbReference type="Proteomes" id="UP000186817"/>
    </source>
</evidence>
<evidence type="ECO:0000256" key="1">
    <source>
        <dbReference type="ARBA" id="ARBA00001936"/>
    </source>
</evidence>
<dbReference type="GO" id="GO:0005737">
    <property type="term" value="C:cytoplasm"/>
    <property type="evidence" value="ECO:0007669"/>
    <property type="project" value="UniProtKB-SubCell"/>
</dbReference>
<dbReference type="SUPFAM" id="SSF81631">
    <property type="entry name" value="PAP/OAS1 substrate-binding domain"/>
    <property type="match status" value="1"/>
</dbReference>
<comment type="cofactor">
    <cofactor evidence="1">
        <name>Mn(2+)</name>
        <dbReference type="ChEBI" id="CHEBI:29035"/>
    </cofactor>
</comment>
<dbReference type="GO" id="GO:0016779">
    <property type="term" value="F:nucleotidyltransferase activity"/>
    <property type="evidence" value="ECO:0007669"/>
    <property type="project" value="TreeGrafter"/>
</dbReference>
<feature type="transmembrane region" description="Helical" evidence="8">
    <location>
        <begin position="499"/>
        <end position="525"/>
    </location>
</feature>
<reference evidence="11 12" key="1">
    <citation type="submission" date="2016-02" db="EMBL/GenBank/DDBJ databases">
        <title>Genome analysis of coral dinoflagellate symbionts highlights evolutionary adaptations to a symbiotic lifestyle.</title>
        <authorList>
            <person name="Aranda M."/>
            <person name="Li Y."/>
            <person name="Liew Y.J."/>
            <person name="Baumgarten S."/>
            <person name="Simakov O."/>
            <person name="Wilson M."/>
            <person name="Piel J."/>
            <person name="Ashoor H."/>
            <person name="Bougouffa S."/>
            <person name="Bajic V.B."/>
            <person name="Ryu T."/>
            <person name="Ravasi T."/>
            <person name="Bayer T."/>
            <person name="Micklem G."/>
            <person name="Kim H."/>
            <person name="Bhak J."/>
            <person name="Lajeunesse T.C."/>
            <person name="Voolstra C.R."/>
        </authorList>
    </citation>
    <scope>NUCLEOTIDE SEQUENCE [LARGE SCALE GENOMIC DNA]</scope>
    <source>
        <strain evidence="11 12">CCMP2467</strain>
    </source>
</reference>
<dbReference type="CDD" id="cd05402">
    <property type="entry name" value="NT_PAP_TUTase"/>
    <property type="match status" value="1"/>
</dbReference>
<dbReference type="Gene3D" id="1.10.1410.10">
    <property type="match status" value="1"/>
</dbReference>
<evidence type="ECO:0000256" key="3">
    <source>
        <dbReference type="ARBA" id="ARBA00004496"/>
    </source>
</evidence>
<dbReference type="PANTHER" id="PTHR12271">
    <property type="entry name" value="POLY A POLYMERASE CID PAP -RELATED"/>
    <property type="match status" value="1"/>
</dbReference>
<feature type="domain" description="Poly(A) RNA polymerase mitochondrial-like central palm" evidence="10">
    <location>
        <begin position="11"/>
        <end position="145"/>
    </location>
</feature>
<keyword evidence="8" id="KW-0472">Membrane</keyword>
<proteinExistence type="predicted"/>
<keyword evidence="12" id="KW-1185">Reference proteome</keyword>
<name>A0A1Q9E1W0_SYMMI</name>
<evidence type="ECO:0000256" key="5">
    <source>
        <dbReference type="ARBA" id="ARBA00022679"/>
    </source>
</evidence>
<dbReference type="Proteomes" id="UP000186817">
    <property type="component" value="Unassembled WGS sequence"/>
</dbReference>
<dbReference type="Pfam" id="PF22600">
    <property type="entry name" value="MTPAP-like_central"/>
    <property type="match status" value="1"/>
</dbReference>
<gene>
    <name evidence="11" type="primary">gld-2</name>
    <name evidence="11" type="ORF">AK812_SmicGene15838</name>
</gene>
<evidence type="ECO:0000259" key="10">
    <source>
        <dbReference type="Pfam" id="PF22600"/>
    </source>
</evidence>
<keyword evidence="6" id="KW-0479">Metal-binding</keyword>
<evidence type="ECO:0000259" key="9">
    <source>
        <dbReference type="Pfam" id="PF03828"/>
    </source>
</evidence>
<dbReference type="EMBL" id="LSRX01000292">
    <property type="protein sequence ID" value="OLQ01416.1"/>
    <property type="molecule type" value="Genomic_DNA"/>
</dbReference>
<comment type="subcellular location">
    <subcellularLocation>
        <location evidence="3">Cytoplasm</location>
    </subcellularLocation>
</comment>
<dbReference type="SUPFAM" id="SSF81301">
    <property type="entry name" value="Nucleotidyltransferase"/>
    <property type="match status" value="1"/>
</dbReference>
<keyword evidence="5" id="KW-0808">Transferase</keyword>
<dbReference type="GO" id="GO:0031123">
    <property type="term" value="P:RNA 3'-end processing"/>
    <property type="evidence" value="ECO:0007669"/>
    <property type="project" value="TreeGrafter"/>
</dbReference>
<dbReference type="GO" id="GO:0046872">
    <property type="term" value="F:metal ion binding"/>
    <property type="evidence" value="ECO:0007669"/>
    <property type="project" value="UniProtKB-KW"/>
</dbReference>
<evidence type="ECO:0000256" key="8">
    <source>
        <dbReference type="SAM" id="Phobius"/>
    </source>
</evidence>
<dbReference type="OrthoDB" id="415620at2759"/>
<accession>A0A1Q9E1W0</accession>
<comment type="caution">
    <text evidence="11">The sequence shown here is derived from an EMBL/GenBank/DDBJ whole genome shotgun (WGS) entry which is preliminary data.</text>
</comment>
<protein>
    <submittedName>
        <fullName evidence="11">Poly(A) RNA polymerase gld-2</fullName>
    </submittedName>
</protein>
<dbReference type="AlphaFoldDB" id="A0A1Q9E1W0"/>
<dbReference type="Gene3D" id="3.30.460.10">
    <property type="entry name" value="Beta Polymerase, domain 2"/>
    <property type="match status" value="1"/>
</dbReference>
<keyword evidence="8" id="KW-0812">Transmembrane</keyword>
<evidence type="ECO:0000313" key="11">
    <source>
        <dbReference type="EMBL" id="OLQ01416.1"/>
    </source>
</evidence>
<evidence type="ECO:0000256" key="4">
    <source>
        <dbReference type="ARBA" id="ARBA00022490"/>
    </source>
</evidence>
<dbReference type="Pfam" id="PF03828">
    <property type="entry name" value="PAP_assoc"/>
    <property type="match status" value="1"/>
</dbReference>
<evidence type="ECO:0000256" key="7">
    <source>
        <dbReference type="ARBA" id="ARBA00022842"/>
    </source>
</evidence>
<dbReference type="InterPro" id="IPR043519">
    <property type="entry name" value="NT_sf"/>
</dbReference>